<gene>
    <name evidence="2" type="ORF">AMOR_25640</name>
</gene>
<accession>A0ABN6MVM6</accession>
<proteinExistence type="predicted"/>
<dbReference type="Pfam" id="PF11220">
    <property type="entry name" value="DUF3015"/>
    <property type="match status" value="1"/>
</dbReference>
<dbReference type="EMBL" id="AP025591">
    <property type="protein sequence ID" value="BDG03568.1"/>
    <property type="molecule type" value="Genomic_DNA"/>
</dbReference>
<feature type="signal peptide" evidence="1">
    <location>
        <begin position="1"/>
        <end position="20"/>
    </location>
</feature>
<dbReference type="InterPro" id="IPR021383">
    <property type="entry name" value="DUF3015"/>
</dbReference>
<keyword evidence="1" id="KW-0732">Signal</keyword>
<feature type="chain" id="PRO_5047198905" description="DUF3015 domain-containing protein" evidence="1">
    <location>
        <begin position="21"/>
        <end position="168"/>
    </location>
</feature>
<protein>
    <recommendedName>
        <fullName evidence="4">DUF3015 domain-containing protein</fullName>
    </recommendedName>
</protein>
<evidence type="ECO:0000313" key="2">
    <source>
        <dbReference type="EMBL" id="BDG03568.1"/>
    </source>
</evidence>
<dbReference type="RefSeq" id="WP_248361685.1">
    <property type="nucleotide sequence ID" value="NZ_AP025591.1"/>
</dbReference>
<evidence type="ECO:0008006" key="4">
    <source>
        <dbReference type="Google" id="ProtNLM"/>
    </source>
</evidence>
<name>A0ABN6MVM6_9BACT</name>
<dbReference type="Proteomes" id="UP001162891">
    <property type="component" value="Chromosome"/>
</dbReference>
<reference evidence="3" key="1">
    <citation type="journal article" date="2022" name="Int. J. Syst. Evol. Microbiol.">
        <title>Anaeromyxobacter oryzae sp. nov., Anaeromyxobacter diazotrophicus sp. nov. and Anaeromyxobacter paludicola sp. nov., isolated from paddy soils.</title>
        <authorList>
            <person name="Itoh H."/>
            <person name="Xu Z."/>
            <person name="Mise K."/>
            <person name="Masuda Y."/>
            <person name="Ushijima N."/>
            <person name="Hayakawa C."/>
            <person name="Shiratori Y."/>
            <person name="Senoo K."/>
        </authorList>
    </citation>
    <scope>NUCLEOTIDE SEQUENCE [LARGE SCALE GENOMIC DNA]</scope>
    <source>
        <strain evidence="3">Red232</strain>
    </source>
</reference>
<evidence type="ECO:0000313" key="3">
    <source>
        <dbReference type="Proteomes" id="UP001162891"/>
    </source>
</evidence>
<sequence>MRKSLAVAIAAVLFAVPAAAQNKATESAIKGTGRYGTAGCGLGSLAFGNTPGAVQILAATTNSLFGTQTFGITTGTSNCGTGLFAAGTMNFVEANREALAKDISRGQGDAIGALTVINACQDSSAVGAALQKNFRSIFPSETVSNEDVTKAILQTLQAEKSTGCFQHS</sequence>
<organism evidence="2 3">
    <name type="scientific">Anaeromyxobacter oryzae</name>
    <dbReference type="NCBI Taxonomy" id="2918170"/>
    <lineage>
        <taxon>Bacteria</taxon>
        <taxon>Pseudomonadati</taxon>
        <taxon>Myxococcota</taxon>
        <taxon>Myxococcia</taxon>
        <taxon>Myxococcales</taxon>
        <taxon>Cystobacterineae</taxon>
        <taxon>Anaeromyxobacteraceae</taxon>
        <taxon>Anaeromyxobacter</taxon>
    </lineage>
</organism>
<keyword evidence="3" id="KW-1185">Reference proteome</keyword>
<evidence type="ECO:0000256" key="1">
    <source>
        <dbReference type="SAM" id="SignalP"/>
    </source>
</evidence>